<keyword evidence="2" id="KW-1185">Reference proteome</keyword>
<evidence type="ECO:0000313" key="2">
    <source>
        <dbReference type="Proteomes" id="UP000321750"/>
    </source>
</evidence>
<protein>
    <submittedName>
        <fullName evidence="1">Uncharacterized protein</fullName>
    </submittedName>
</protein>
<dbReference type="InterPro" id="IPR009057">
    <property type="entry name" value="Homeodomain-like_sf"/>
</dbReference>
<evidence type="ECO:0000313" key="1">
    <source>
        <dbReference type="EMBL" id="GEP09614.1"/>
    </source>
</evidence>
<name>A0A512JI50_9HYPH</name>
<reference evidence="1 2" key="1">
    <citation type="submission" date="2019-07" db="EMBL/GenBank/DDBJ databases">
        <title>Whole genome shotgun sequence of Methylobacterium gnaphalii NBRC 107716.</title>
        <authorList>
            <person name="Hosoyama A."/>
            <person name="Uohara A."/>
            <person name="Ohji S."/>
            <person name="Ichikawa N."/>
        </authorList>
    </citation>
    <scope>NUCLEOTIDE SEQUENCE [LARGE SCALE GENOMIC DNA]</scope>
    <source>
        <strain evidence="1 2">NBRC 107716</strain>
    </source>
</reference>
<gene>
    <name evidence="1" type="ORF">MGN01_14590</name>
</gene>
<dbReference type="Proteomes" id="UP000321750">
    <property type="component" value="Unassembled WGS sequence"/>
</dbReference>
<organism evidence="1 2">
    <name type="scientific">Methylobacterium gnaphalii</name>
    <dbReference type="NCBI Taxonomy" id="1010610"/>
    <lineage>
        <taxon>Bacteria</taxon>
        <taxon>Pseudomonadati</taxon>
        <taxon>Pseudomonadota</taxon>
        <taxon>Alphaproteobacteria</taxon>
        <taxon>Hyphomicrobiales</taxon>
        <taxon>Methylobacteriaceae</taxon>
        <taxon>Methylobacterium</taxon>
    </lineage>
</organism>
<accession>A0A512JI50</accession>
<sequence>MAFRSPHTPETRQGVLALLEDSDLSMVAIAAQTGVPVATVRLWNSQARIRPWTRASRLETNPRYWTKRRVAAAARLLGRGDLDPGDLAEAMGVKRDETGVLMLACGLTAVRAPATRPLPAGAPDLADLDAALRYHIARQIAAFDDKLRSAGPADDTARLLRDLGGLKRLLDDLSAHA</sequence>
<comment type="caution">
    <text evidence="1">The sequence shown here is derived from an EMBL/GenBank/DDBJ whole genome shotgun (WGS) entry which is preliminary data.</text>
</comment>
<proteinExistence type="predicted"/>
<dbReference type="AlphaFoldDB" id="A0A512JI50"/>
<dbReference type="RefSeq" id="WP_147045916.1">
    <property type="nucleotide sequence ID" value="NZ_BJZV01000006.1"/>
</dbReference>
<dbReference type="SUPFAM" id="SSF46689">
    <property type="entry name" value="Homeodomain-like"/>
    <property type="match status" value="1"/>
</dbReference>
<dbReference type="EMBL" id="BJZV01000006">
    <property type="protein sequence ID" value="GEP09614.1"/>
    <property type="molecule type" value="Genomic_DNA"/>
</dbReference>
<dbReference type="OrthoDB" id="8004339at2"/>